<keyword evidence="6" id="KW-1185">Reference proteome</keyword>
<dbReference type="EMBL" id="CP021417">
    <property type="protein sequence ID" value="ARU45774.1"/>
    <property type="molecule type" value="Genomic_DNA"/>
</dbReference>
<evidence type="ECO:0000256" key="2">
    <source>
        <dbReference type="ARBA" id="ARBA00022679"/>
    </source>
</evidence>
<dbReference type="PRINTS" id="PR01070">
    <property type="entry name" value="ACCCTRFRASEB"/>
</dbReference>
<evidence type="ECO:0000256" key="1">
    <source>
        <dbReference type="ARBA" id="ARBA00006102"/>
    </source>
</evidence>
<dbReference type="InterPro" id="IPR034733">
    <property type="entry name" value="AcCoA_carboxyl_beta"/>
</dbReference>
<dbReference type="GO" id="GO:0003989">
    <property type="term" value="F:acetyl-CoA carboxylase activity"/>
    <property type="evidence" value="ECO:0007669"/>
    <property type="project" value="InterPro"/>
</dbReference>
<feature type="domain" description="CoA carboxyltransferase C-terminal" evidence="4">
    <location>
        <begin position="232"/>
        <end position="476"/>
    </location>
</feature>
<dbReference type="Pfam" id="PF01039">
    <property type="entry name" value="Carboxyl_trans"/>
    <property type="match status" value="1"/>
</dbReference>
<comment type="similarity">
    <text evidence="1">Belongs to the AccD/PCCB family.</text>
</comment>
<keyword evidence="2 5" id="KW-0808">Transferase</keyword>
<dbReference type="PANTHER" id="PTHR42995:SF5">
    <property type="entry name" value="ACETYL-COENZYME A CARBOXYLASE CARBOXYL TRANSFERASE SUBUNIT BETA, CHLOROPLASTIC"/>
    <property type="match status" value="1"/>
</dbReference>
<feature type="domain" description="CoA carboxyltransferase N-terminal" evidence="3">
    <location>
        <begin position="1"/>
        <end position="236"/>
    </location>
</feature>
<reference evidence="5 6" key="2">
    <citation type="journal article" date="2020" name="Antonie Van Leeuwenhoek">
        <title>Phylogenomic characterisation of a novel corynebacterial species pathogenic to animals.</title>
        <authorList>
            <person name="Moller J."/>
            <person name="Musella L."/>
            <person name="Melnikov V."/>
            <person name="Geissdorfer W."/>
            <person name="Burkovski A."/>
            <person name="Sangal V."/>
        </authorList>
    </citation>
    <scope>NUCLEOTIDE SEQUENCE [LARGE SCALE GENOMIC DNA]</scope>
    <source>
        <strain evidence="5 6">PO100/5</strain>
    </source>
</reference>
<dbReference type="InterPro" id="IPR011762">
    <property type="entry name" value="COA_CT_N"/>
</dbReference>
<dbReference type="AlphaFoldDB" id="A0A7U5K814"/>
<dbReference type="PROSITE" id="PS50989">
    <property type="entry name" value="COA_CT_CTER"/>
    <property type="match status" value="1"/>
</dbReference>
<reference evidence="5 6" key="3">
    <citation type="journal article" date="2020" name="Int. J. Syst. Evol. Microbiol.">
        <title>Corynebacterium silvaticum sp. nov., a unique group of NTTB corynebacteria in wild boar and roe deer.</title>
        <authorList>
            <person name="Dangel A."/>
            <person name="Berger A."/>
            <person name="Rau J."/>
            <person name="Eisenberg T."/>
            <person name="Kampfer P."/>
            <person name="Margos G."/>
            <person name="Contzen M."/>
            <person name="Busse H.J."/>
            <person name="Konrad R."/>
            <person name="Peters M."/>
            <person name="Sting R."/>
            <person name="Sing A."/>
        </authorList>
    </citation>
    <scope>NUCLEOTIDE SEQUENCE [LARGE SCALE GENOMIC DNA]</scope>
    <source>
        <strain evidence="5 6">PO100/5</strain>
    </source>
</reference>
<dbReference type="SUPFAM" id="SSF52096">
    <property type="entry name" value="ClpP/crotonase"/>
    <property type="match status" value="2"/>
</dbReference>
<dbReference type="KEGG" id="csil:CBE74_03835"/>
<reference evidence="5 6" key="1">
    <citation type="journal article" date="2014" name="BMC Vet. Res.">
        <title>First report of Corynebacterium pseudotuberculosis from caseous lymphadenitis lesions in Black Alentejano pig (Sus scrofa domesticus).</title>
        <authorList>
            <person name="Oliveira M."/>
            <person name="Barroco C."/>
            <person name="Mottola C."/>
            <person name="Santos R."/>
            <person name="Lemsaddek A."/>
            <person name="Tavares L."/>
            <person name="Semedo-Lemsaddek T."/>
        </authorList>
    </citation>
    <scope>NUCLEOTIDE SEQUENCE [LARGE SCALE GENOMIC DNA]</scope>
    <source>
        <strain evidence="5 6">PO100/5</strain>
    </source>
</reference>
<dbReference type="PANTHER" id="PTHR42995">
    <property type="entry name" value="ACETYL-COENZYME A CARBOXYLASE CARBOXYL TRANSFERASE SUBUNIT BETA, CHLOROPLASTIC"/>
    <property type="match status" value="1"/>
</dbReference>
<organism evidence="5 6">
    <name type="scientific">Corynebacterium silvaticum</name>
    <dbReference type="NCBI Taxonomy" id="2320431"/>
    <lineage>
        <taxon>Bacteria</taxon>
        <taxon>Bacillati</taxon>
        <taxon>Actinomycetota</taxon>
        <taxon>Actinomycetes</taxon>
        <taxon>Mycobacteriales</taxon>
        <taxon>Corynebacteriaceae</taxon>
        <taxon>Corynebacterium</taxon>
    </lineage>
</organism>
<evidence type="ECO:0000313" key="6">
    <source>
        <dbReference type="Proteomes" id="UP000195652"/>
    </source>
</evidence>
<name>A0A7U5K814_9CORY</name>
<dbReference type="InterPro" id="IPR011763">
    <property type="entry name" value="COA_CT_C"/>
</dbReference>
<sequence>MTRTSAHDLITDVLDHGSFYSWDTPPRYGEISESYQSTLANAREKSGVDESVITGEGTVCGYRVAIILSEFSFLGGSIGAATAHRIINAIHRATAECLPLLISPSSGGTRMQEGTPAFALMVSITTAVYRHKDAHLPFLVYLRNPTTGGVMASWGSAGHFTFAEPEALLGFLGPRVVELTTGTPIPQGVQSGENLAAKGVIDGVVSPQQLRAALNKIVNVLLIPSTTSSHTQLPTPEQSSVPSAWEAITATRRSDRPGIQSLLSAIGEANYIELSGSGDGRISPSVIVALARIEGRTVVVVGQDRHAQPPFADSQLGTEALRCARRGIQLDHDLQLPLLSVIDTPGAELSAHAEETGMAGSIARTLGELVSVDVPTVSVILGQGCGGGALALLPADKVLAATHAWLSPLPPEGASAIIYRDVDHAPAMMEEQGVSAFALTSAGIVDAIIPELPDAAEEPQLFAERVLHSVSAAFTELQLAPQRVGREQRLRHYEKLADALS</sequence>
<dbReference type="PROSITE" id="PS50980">
    <property type="entry name" value="COA_CT_NTER"/>
    <property type="match status" value="1"/>
</dbReference>
<dbReference type="GO" id="GO:0009317">
    <property type="term" value="C:acetyl-CoA carboxylase complex"/>
    <property type="evidence" value="ECO:0007669"/>
    <property type="project" value="InterPro"/>
</dbReference>
<protein>
    <submittedName>
        <fullName evidence="5">Carboxyl transferase domain-containing protein</fullName>
    </submittedName>
</protein>
<dbReference type="GO" id="GO:0016740">
    <property type="term" value="F:transferase activity"/>
    <property type="evidence" value="ECO:0007669"/>
    <property type="project" value="UniProtKB-KW"/>
</dbReference>
<dbReference type="Gene3D" id="3.90.226.10">
    <property type="entry name" value="2-enoyl-CoA Hydratase, Chain A, domain 1"/>
    <property type="match status" value="2"/>
</dbReference>
<proteinExistence type="inferred from homology"/>
<gene>
    <name evidence="5" type="ORF">CBE74_03835</name>
</gene>
<dbReference type="InterPro" id="IPR029045">
    <property type="entry name" value="ClpP/crotonase-like_dom_sf"/>
</dbReference>
<dbReference type="GeneID" id="75007401"/>
<evidence type="ECO:0000259" key="3">
    <source>
        <dbReference type="PROSITE" id="PS50980"/>
    </source>
</evidence>
<reference evidence="5 6" key="4">
    <citation type="journal article" date="2020" name="PLoS ONE">
        <title>Taxonomic classification of strain PO100/5 shows a broader geographic distribution and genetic markers of the recently described Corynebacterium silvaticum.</title>
        <authorList>
            <person name="Viana M.V.C."/>
            <person name="Profeta R."/>
            <person name="da Silva A.L."/>
            <person name="Hurtado R."/>
            <person name="Cerqueira J.C."/>
            <person name="Ribeiro B.F.S."/>
            <person name="Almeida M.O."/>
            <person name="Morais-Rodrigues F."/>
            <person name="Soares S.C."/>
            <person name="Oliveira M."/>
            <person name="Tavares L."/>
            <person name="Figueiredo H."/>
            <person name="Wattam A.R."/>
            <person name="Barh D."/>
            <person name="Ghosh P."/>
            <person name="Silva A."/>
            <person name="Azevedo V."/>
        </authorList>
    </citation>
    <scope>NUCLEOTIDE SEQUENCE [LARGE SCALE GENOMIC DNA]</scope>
    <source>
        <strain evidence="5 6">PO100/5</strain>
    </source>
</reference>
<dbReference type="RefSeq" id="WP_087453611.1">
    <property type="nucleotide sequence ID" value="NZ_CP021417.2"/>
</dbReference>
<dbReference type="GO" id="GO:2001295">
    <property type="term" value="P:malonyl-CoA biosynthetic process"/>
    <property type="evidence" value="ECO:0007669"/>
    <property type="project" value="TreeGrafter"/>
</dbReference>
<dbReference type="InterPro" id="IPR000438">
    <property type="entry name" value="Acetyl_CoA_COase_Trfase_b_su"/>
</dbReference>
<evidence type="ECO:0000259" key="4">
    <source>
        <dbReference type="PROSITE" id="PS50989"/>
    </source>
</evidence>
<dbReference type="GO" id="GO:0006633">
    <property type="term" value="P:fatty acid biosynthetic process"/>
    <property type="evidence" value="ECO:0007669"/>
    <property type="project" value="InterPro"/>
</dbReference>
<dbReference type="Proteomes" id="UP000195652">
    <property type="component" value="Chromosome"/>
</dbReference>
<evidence type="ECO:0000313" key="5">
    <source>
        <dbReference type="EMBL" id="ARU45774.1"/>
    </source>
</evidence>
<accession>A0A7U5K814</accession>